<keyword evidence="3" id="KW-1185">Reference proteome</keyword>
<dbReference type="AlphaFoldDB" id="A0AAD7EHM0"/>
<gene>
    <name evidence="2" type="ORF">DFH08DRAFT_818550</name>
</gene>
<feature type="region of interest" description="Disordered" evidence="1">
    <location>
        <begin position="112"/>
        <end position="137"/>
    </location>
</feature>
<evidence type="ECO:0000313" key="2">
    <source>
        <dbReference type="EMBL" id="KAJ7321687.1"/>
    </source>
</evidence>
<dbReference type="Proteomes" id="UP001218218">
    <property type="component" value="Unassembled WGS sequence"/>
</dbReference>
<dbReference type="EMBL" id="JARIHO010000050">
    <property type="protein sequence ID" value="KAJ7321687.1"/>
    <property type="molecule type" value="Genomic_DNA"/>
</dbReference>
<evidence type="ECO:0000256" key="1">
    <source>
        <dbReference type="SAM" id="MobiDB-lite"/>
    </source>
</evidence>
<comment type="caution">
    <text evidence="2">The sequence shown here is derived from an EMBL/GenBank/DDBJ whole genome shotgun (WGS) entry which is preliminary data.</text>
</comment>
<sequence length="742" mass="83752">MFNTAIDLPQGEIKAYRKFAFPYTHSDPAHNPFFSIEEVPSWITSHGYQLFLTHNNLETATSWDLDDASTKQLKGEYYQDHPFFSLENTKAWINLVPFQAFMGREHDTFERYRSQNSTPASSQAPSRSQSRASSRVSMSTLASSLPTRFIPFQCPSSPVLAVQPKSKKSKGKGKAKLQQLKITHELSMDAIEDIVVQSTWTDQESWRGSTGKKKELFAGCEQYEPNMEAMRELWNHELDANEKEAASVWGIISQFYGRIVRSKSKVESPSTVMAYGGGWVADNSPAYVNKHKVHDTISRQQKVEHPFGMGWEGGYQIVFCMSSIDMDEWEVAGFLDRLNTVRYPGLTFASLYCDKKDRTTFTQLLRELFDTIHLVTGEQLKIYLFYPDANCRVVIMDGEVPQAQAFGDFLSDYNNPEISNIYTRKWDKLLQYSLRTCNPHFRHHIDELGPQISQPIISRLRSIMGLQTQAEIDEWHQFCKEQTELAITNWYAHKLANPWILPSINKFLSKIAPSDWDLTPNHSNYVETAHAGHNAKTSVGVGLLTTIIHAEREKLSSQCKAWKMHSATIHNGQLTNYETLKAECDSGVAENKASLARQKELELQIKVLQAEIALDKHPAQVLSLRRDVTEEKGPLASIWINGRHLGTGQEPTSSSSMTPLVLGDQPLSEGDGDLYFEISEVQPVSMPEKPIPNAEGSDQMIAPQDIDLSFSKNNILVGKHQHTKSTSAANVAEARSTKKGLR</sequence>
<feature type="compositionally biased region" description="Low complexity" evidence="1">
    <location>
        <begin position="117"/>
        <end position="137"/>
    </location>
</feature>
<accession>A0AAD7EHM0</accession>
<reference evidence="2" key="1">
    <citation type="submission" date="2023-03" db="EMBL/GenBank/DDBJ databases">
        <title>Massive genome expansion in bonnet fungi (Mycena s.s.) driven by repeated elements and novel gene families across ecological guilds.</title>
        <authorList>
            <consortium name="Lawrence Berkeley National Laboratory"/>
            <person name="Harder C.B."/>
            <person name="Miyauchi S."/>
            <person name="Viragh M."/>
            <person name="Kuo A."/>
            <person name="Thoen E."/>
            <person name="Andreopoulos B."/>
            <person name="Lu D."/>
            <person name="Skrede I."/>
            <person name="Drula E."/>
            <person name="Henrissat B."/>
            <person name="Morin E."/>
            <person name="Kohler A."/>
            <person name="Barry K."/>
            <person name="LaButti K."/>
            <person name="Morin E."/>
            <person name="Salamov A."/>
            <person name="Lipzen A."/>
            <person name="Mereny Z."/>
            <person name="Hegedus B."/>
            <person name="Baldrian P."/>
            <person name="Stursova M."/>
            <person name="Weitz H."/>
            <person name="Taylor A."/>
            <person name="Grigoriev I.V."/>
            <person name="Nagy L.G."/>
            <person name="Martin F."/>
            <person name="Kauserud H."/>
        </authorList>
    </citation>
    <scope>NUCLEOTIDE SEQUENCE</scope>
    <source>
        <strain evidence="2">CBHHK002</strain>
    </source>
</reference>
<organism evidence="2 3">
    <name type="scientific">Mycena albidolilacea</name>
    <dbReference type="NCBI Taxonomy" id="1033008"/>
    <lineage>
        <taxon>Eukaryota</taxon>
        <taxon>Fungi</taxon>
        <taxon>Dikarya</taxon>
        <taxon>Basidiomycota</taxon>
        <taxon>Agaricomycotina</taxon>
        <taxon>Agaricomycetes</taxon>
        <taxon>Agaricomycetidae</taxon>
        <taxon>Agaricales</taxon>
        <taxon>Marasmiineae</taxon>
        <taxon>Mycenaceae</taxon>
        <taxon>Mycena</taxon>
    </lineage>
</organism>
<proteinExistence type="predicted"/>
<evidence type="ECO:0000313" key="3">
    <source>
        <dbReference type="Proteomes" id="UP001218218"/>
    </source>
</evidence>
<name>A0AAD7EHM0_9AGAR</name>
<feature type="region of interest" description="Disordered" evidence="1">
    <location>
        <begin position="719"/>
        <end position="742"/>
    </location>
</feature>
<protein>
    <submittedName>
        <fullName evidence="2">Uncharacterized protein</fullName>
    </submittedName>
</protein>